<proteinExistence type="predicted"/>
<gene>
    <name evidence="1" type="ORF">Gohar_012099</name>
</gene>
<evidence type="ECO:0000313" key="2">
    <source>
        <dbReference type="Proteomes" id="UP000593560"/>
    </source>
</evidence>
<feature type="non-terminal residue" evidence="1">
    <location>
        <position position="235"/>
    </location>
</feature>
<organism evidence="1 2">
    <name type="scientific">Gossypium harknessii</name>
    <dbReference type="NCBI Taxonomy" id="34285"/>
    <lineage>
        <taxon>Eukaryota</taxon>
        <taxon>Viridiplantae</taxon>
        <taxon>Streptophyta</taxon>
        <taxon>Embryophyta</taxon>
        <taxon>Tracheophyta</taxon>
        <taxon>Spermatophyta</taxon>
        <taxon>Magnoliopsida</taxon>
        <taxon>eudicotyledons</taxon>
        <taxon>Gunneridae</taxon>
        <taxon>Pentapetalae</taxon>
        <taxon>rosids</taxon>
        <taxon>malvids</taxon>
        <taxon>Malvales</taxon>
        <taxon>Malvaceae</taxon>
        <taxon>Malvoideae</taxon>
        <taxon>Gossypium</taxon>
    </lineage>
</organism>
<dbReference type="OrthoDB" id="985191at2759"/>
<accession>A0A7J9GVZ4</accession>
<reference evidence="1 2" key="1">
    <citation type="journal article" date="2019" name="Genome Biol. Evol.">
        <title>Insights into the evolution of the New World diploid cottons (Gossypium, subgenus Houzingenia) based on genome sequencing.</title>
        <authorList>
            <person name="Grover C.E."/>
            <person name="Arick M.A. 2nd"/>
            <person name="Thrash A."/>
            <person name="Conover J.L."/>
            <person name="Sanders W.S."/>
            <person name="Peterson D.G."/>
            <person name="Frelichowski J.E."/>
            <person name="Scheffler J.A."/>
            <person name="Scheffler B.E."/>
            <person name="Wendel J.F."/>
        </authorList>
    </citation>
    <scope>NUCLEOTIDE SEQUENCE [LARGE SCALE GENOMIC DNA]</scope>
    <source>
        <strain evidence="1">0</strain>
        <tissue evidence="1">Leaf</tissue>
    </source>
</reference>
<dbReference type="EMBL" id="JABFAD010000007">
    <property type="protein sequence ID" value="MBA0801751.1"/>
    <property type="molecule type" value="Genomic_DNA"/>
</dbReference>
<dbReference type="Proteomes" id="UP000593560">
    <property type="component" value="Unassembled WGS sequence"/>
</dbReference>
<protein>
    <submittedName>
        <fullName evidence="1">Uncharacterized protein</fullName>
    </submittedName>
</protein>
<sequence>MIALTTGLGITITNVLNYEDNVVEIKMKSKSRESLPFLQSNELFLMSFLSFPFEISYIFLNKVSLTDSKTFLEQHGKQDCFPLGTTSSWVDKFNVAGVALEDESGYGGVLSDDKGVACALFSGPICGQGIGNVIHRQGKGMADALTEADILRPSFFKALVVNFAYCLLVLFEWRHWKPVGTFLEQTLRSKLRETGMLRLMPKMLALIAVQRQAAASRSTRPLRREQHGITGGEPT</sequence>
<evidence type="ECO:0000313" key="1">
    <source>
        <dbReference type="EMBL" id="MBA0801751.1"/>
    </source>
</evidence>
<dbReference type="AlphaFoldDB" id="A0A7J9GVZ4"/>
<name>A0A7J9GVZ4_9ROSI</name>
<comment type="caution">
    <text evidence="1">The sequence shown here is derived from an EMBL/GenBank/DDBJ whole genome shotgun (WGS) entry which is preliminary data.</text>
</comment>
<keyword evidence="2" id="KW-1185">Reference proteome</keyword>